<sequence length="456" mass="47682">MDLELLGELGSVFDWQPDPAQYLPTPASELVRHGLRRSLEAGRGVVVLTGAAGAGKTLLLQRVLLDMPGRWPHLAQLAYTSMDGAEILRSMAYAFGMPADTPTHGSAAVAWTESRLRHWAAAGEASLLVVDEAQHLPLDALGPLLALSRLQQDGRPLLRMLLAGRPPLLERLAALASPGAAADIGPQFALSAFQPQESAAFIAQRLAALPSPGRLTLSAPVVAAIHARAQGRPGQIKLLCKQLLQTSILLDEDRPIDVQAVAEQADELGFHAEVLEPTAPADLPPPVPPSPPVQPTQPAQAPVTARTSRTLPLSIVLMLLTLAAGAALWLRHEAVPLAIRAPLPVPAAVSASALPAAAPPAGTGAQAGAEAATEATTPPPPRTSQPPESAPPTPPAQRQPARPVPPPTRLAANRHPAAPEPPTKTESPNCGHLLTQLSLGEPLTARQQRTLESTCR</sequence>
<dbReference type="EMBL" id="CP019236">
    <property type="protein sequence ID" value="APW37351.1"/>
    <property type="molecule type" value="Genomic_DNA"/>
</dbReference>
<feature type="domain" description="ORC1/DEAH AAA+ ATPase" evidence="2">
    <location>
        <begin position="42"/>
        <end position="172"/>
    </location>
</feature>
<dbReference type="PANTHER" id="PTHR35894:SF1">
    <property type="entry name" value="PHOSPHORIBULOKINASE _ URIDINE KINASE FAMILY"/>
    <property type="match status" value="1"/>
</dbReference>
<accession>A0A1P8JUI1</accession>
<dbReference type="InterPro" id="IPR052026">
    <property type="entry name" value="ExeA_AAA_ATPase_DNA-bind"/>
</dbReference>
<feature type="compositionally biased region" description="Pro residues" evidence="1">
    <location>
        <begin position="282"/>
        <end position="295"/>
    </location>
</feature>
<dbReference type="AlphaFoldDB" id="A0A1P8JUI1"/>
<dbReference type="OrthoDB" id="307920at2"/>
<dbReference type="KEGG" id="rhy:RD110_09230"/>
<feature type="compositionally biased region" description="Low complexity" evidence="1">
    <location>
        <begin position="356"/>
        <end position="376"/>
    </location>
</feature>
<dbReference type="InterPro" id="IPR027417">
    <property type="entry name" value="P-loop_NTPase"/>
</dbReference>
<dbReference type="Pfam" id="PF13401">
    <property type="entry name" value="AAA_22"/>
    <property type="match status" value="1"/>
</dbReference>
<feature type="region of interest" description="Disordered" evidence="1">
    <location>
        <begin position="356"/>
        <end position="456"/>
    </location>
</feature>
<evidence type="ECO:0000256" key="1">
    <source>
        <dbReference type="SAM" id="MobiDB-lite"/>
    </source>
</evidence>
<dbReference type="PANTHER" id="PTHR35894">
    <property type="entry name" value="GENERAL SECRETION PATHWAY PROTEIN A-RELATED"/>
    <property type="match status" value="1"/>
</dbReference>
<evidence type="ECO:0000259" key="2">
    <source>
        <dbReference type="Pfam" id="PF13401"/>
    </source>
</evidence>
<name>A0A1P8JUI1_9BURK</name>
<evidence type="ECO:0000313" key="3">
    <source>
        <dbReference type="EMBL" id="APW37351.1"/>
    </source>
</evidence>
<feature type="region of interest" description="Disordered" evidence="1">
    <location>
        <begin position="277"/>
        <end position="305"/>
    </location>
</feature>
<reference evidence="3 4" key="1">
    <citation type="submission" date="2017-01" db="EMBL/GenBank/DDBJ databases">
        <authorList>
            <person name="Mah S.A."/>
            <person name="Swanson W.J."/>
            <person name="Moy G.W."/>
            <person name="Vacquier V.D."/>
        </authorList>
    </citation>
    <scope>NUCLEOTIDE SEQUENCE [LARGE SCALE GENOMIC DNA]</scope>
    <source>
        <strain evidence="3 4">DCY110</strain>
    </source>
</reference>
<dbReference type="Gene3D" id="3.40.50.300">
    <property type="entry name" value="P-loop containing nucleotide triphosphate hydrolases"/>
    <property type="match status" value="1"/>
</dbReference>
<dbReference type="SUPFAM" id="SSF52540">
    <property type="entry name" value="P-loop containing nucleoside triphosphate hydrolases"/>
    <property type="match status" value="1"/>
</dbReference>
<organism evidence="3 4">
    <name type="scientific">Rhodoferax koreensis</name>
    <dbReference type="NCBI Taxonomy" id="1842727"/>
    <lineage>
        <taxon>Bacteria</taxon>
        <taxon>Pseudomonadati</taxon>
        <taxon>Pseudomonadota</taxon>
        <taxon>Betaproteobacteria</taxon>
        <taxon>Burkholderiales</taxon>
        <taxon>Comamonadaceae</taxon>
        <taxon>Rhodoferax</taxon>
    </lineage>
</organism>
<dbReference type="InterPro" id="IPR049945">
    <property type="entry name" value="AAA_22"/>
</dbReference>
<protein>
    <recommendedName>
        <fullName evidence="2">ORC1/DEAH AAA+ ATPase domain-containing protein</fullName>
    </recommendedName>
</protein>
<proteinExistence type="predicted"/>
<dbReference type="GO" id="GO:0016887">
    <property type="term" value="F:ATP hydrolysis activity"/>
    <property type="evidence" value="ECO:0007669"/>
    <property type="project" value="InterPro"/>
</dbReference>
<dbReference type="RefSeq" id="WP_076198786.1">
    <property type="nucleotide sequence ID" value="NZ_CP019236.1"/>
</dbReference>
<keyword evidence="4" id="KW-1185">Reference proteome</keyword>
<feature type="compositionally biased region" description="Polar residues" evidence="1">
    <location>
        <begin position="445"/>
        <end position="456"/>
    </location>
</feature>
<dbReference type="Proteomes" id="UP000186609">
    <property type="component" value="Chromosome"/>
</dbReference>
<feature type="compositionally biased region" description="Pro residues" evidence="1">
    <location>
        <begin position="377"/>
        <end position="408"/>
    </location>
</feature>
<evidence type="ECO:0000313" key="4">
    <source>
        <dbReference type="Proteomes" id="UP000186609"/>
    </source>
</evidence>
<dbReference type="STRING" id="1842727.RD110_09230"/>
<gene>
    <name evidence="3" type="ORF">RD110_09230</name>
</gene>
<feature type="compositionally biased region" description="Low complexity" evidence="1">
    <location>
        <begin position="296"/>
        <end position="305"/>
    </location>
</feature>